<feature type="transmembrane region" description="Helical" evidence="1">
    <location>
        <begin position="400"/>
        <end position="417"/>
    </location>
</feature>
<name>A0A1Y5TXC5_9RHOB</name>
<organism evidence="2 3">
    <name type="scientific">Roseisalinus antarcticus</name>
    <dbReference type="NCBI Taxonomy" id="254357"/>
    <lineage>
        <taxon>Bacteria</taxon>
        <taxon>Pseudomonadati</taxon>
        <taxon>Pseudomonadota</taxon>
        <taxon>Alphaproteobacteria</taxon>
        <taxon>Rhodobacterales</taxon>
        <taxon>Roseobacteraceae</taxon>
        <taxon>Roseisalinus</taxon>
    </lineage>
</organism>
<keyword evidence="1" id="KW-0472">Membrane</keyword>
<dbReference type="InterPro" id="IPR021830">
    <property type="entry name" value="DUF3422"/>
</dbReference>
<dbReference type="AlphaFoldDB" id="A0A1Y5TXC5"/>
<dbReference type="Proteomes" id="UP000193900">
    <property type="component" value="Unassembled WGS sequence"/>
</dbReference>
<evidence type="ECO:0008006" key="4">
    <source>
        <dbReference type="Google" id="ProtNLM"/>
    </source>
</evidence>
<evidence type="ECO:0000256" key="1">
    <source>
        <dbReference type="SAM" id="Phobius"/>
    </source>
</evidence>
<keyword evidence="3" id="KW-1185">Reference proteome</keyword>
<evidence type="ECO:0000313" key="3">
    <source>
        <dbReference type="Proteomes" id="UP000193900"/>
    </source>
</evidence>
<proteinExistence type="predicted"/>
<dbReference type="EMBL" id="FWFZ01000039">
    <property type="protein sequence ID" value="SLN76047.1"/>
    <property type="molecule type" value="Genomic_DNA"/>
</dbReference>
<evidence type="ECO:0000313" key="2">
    <source>
        <dbReference type="EMBL" id="SLN76047.1"/>
    </source>
</evidence>
<feature type="transmembrane region" description="Helical" evidence="1">
    <location>
        <begin position="369"/>
        <end position="388"/>
    </location>
</feature>
<accession>A0A1Y5TXC5</accession>
<dbReference type="Pfam" id="PF11902">
    <property type="entry name" value="DUF3422"/>
    <property type="match status" value="1"/>
</dbReference>
<keyword evidence="1" id="KW-1133">Transmembrane helix</keyword>
<sequence length="427" mass="47554">MPIEDHPQRYPMANELHARPFPIVEPPARAAYLALKPASNAAGRDREADRAHLIALLDRYGAKHPQPGATHYFGDIGKHRLKWESHTEFVTFTIFGDGLANRPFDAETFKLFPEDWLSEAPGMRLTSALIRIEAAESDDGIPEKVNDWFVSESLAISRVLDNQLVVAGDFRIDPSGHMRFAVFAQPGTGAQRAGRVMQRLCEIETYKAMSMLGLFMVRDMGGRLNAIETRLTTLVSDMTGPLARPEETLQSLLTISAELETIVAQSSFRFGATGAYETIVNQRIDVLREQRFGGRQTFAEFMMRRFDPAMRTVKSTESRLQAMSDRALRAGDLLRTQVDVERSAQNQSLLESMDRRSDMQLRLQETVEGLSVVAISYYAVNLVLYLLAPLGESAGVSKTVIGALATPLVILAVWGAVRRIRRSVGKD</sequence>
<dbReference type="RefSeq" id="WP_370739254.1">
    <property type="nucleotide sequence ID" value="NZ_FWFZ01000039.1"/>
</dbReference>
<gene>
    <name evidence="2" type="ORF">ROA7023_04091</name>
</gene>
<protein>
    <recommendedName>
        <fullName evidence="4">DUF3422 domain-containing protein</fullName>
    </recommendedName>
</protein>
<keyword evidence="1" id="KW-0812">Transmembrane</keyword>
<reference evidence="2 3" key="1">
    <citation type="submission" date="2017-03" db="EMBL/GenBank/DDBJ databases">
        <authorList>
            <person name="Afonso C.L."/>
            <person name="Miller P.J."/>
            <person name="Scott M.A."/>
            <person name="Spackman E."/>
            <person name="Goraichik I."/>
            <person name="Dimitrov K.M."/>
            <person name="Suarez D.L."/>
            <person name="Swayne D.E."/>
        </authorList>
    </citation>
    <scope>NUCLEOTIDE SEQUENCE [LARGE SCALE GENOMIC DNA]</scope>
    <source>
        <strain evidence="2 3">CECT 7023</strain>
    </source>
</reference>